<dbReference type="EMBL" id="UOEK01000140">
    <property type="protein sequence ID" value="VAV98374.1"/>
    <property type="molecule type" value="Genomic_DNA"/>
</dbReference>
<name>A0A3B0RWW9_9ZZZZ</name>
<feature type="non-terminal residue" evidence="1">
    <location>
        <position position="94"/>
    </location>
</feature>
<evidence type="ECO:0000313" key="1">
    <source>
        <dbReference type="EMBL" id="VAV98374.1"/>
    </source>
</evidence>
<organism evidence="1">
    <name type="scientific">hydrothermal vent metagenome</name>
    <dbReference type="NCBI Taxonomy" id="652676"/>
    <lineage>
        <taxon>unclassified sequences</taxon>
        <taxon>metagenomes</taxon>
        <taxon>ecological metagenomes</taxon>
    </lineage>
</organism>
<accession>A0A3B0RWW9</accession>
<dbReference type="AlphaFoldDB" id="A0A3B0RWW9"/>
<protein>
    <submittedName>
        <fullName evidence="1">Uncharacterized protein</fullName>
    </submittedName>
</protein>
<gene>
    <name evidence="1" type="ORF">MNBD_ACTINO02-701</name>
</gene>
<reference evidence="1" key="1">
    <citation type="submission" date="2018-06" db="EMBL/GenBank/DDBJ databases">
        <authorList>
            <person name="Zhirakovskaya E."/>
        </authorList>
    </citation>
    <scope>NUCLEOTIDE SEQUENCE</scope>
</reference>
<sequence length="94" mass="9760">MHAHAAPGLATRELNIKHIHISVFIGAEDSAPPTGVKFRVVPSSSQPVGSGHCASTQTTRLTSYPTTSTSLRRCAAAVGYATCLGSGRVNTNEP</sequence>
<proteinExistence type="predicted"/>